<dbReference type="EMBL" id="CBTK010000087">
    <property type="protein sequence ID" value="CDH44621.1"/>
    <property type="molecule type" value="Genomic_DNA"/>
</dbReference>
<dbReference type="InterPro" id="IPR002716">
    <property type="entry name" value="PIN_dom"/>
</dbReference>
<dbReference type="RefSeq" id="WP_034431810.1">
    <property type="nucleotide sequence ID" value="NZ_CBTK010000087.1"/>
</dbReference>
<protein>
    <recommendedName>
        <fullName evidence="1">PIN domain-containing protein</fullName>
    </recommendedName>
</protein>
<accession>A0A7U7GAD5</accession>
<dbReference type="Pfam" id="PF01850">
    <property type="entry name" value="PIN"/>
    <property type="match status" value="1"/>
</dbReference>
<evidence type="ECO:0000313" key="3">
    <source>
        <dbReference type="Proteomes" id="UP000019184"/>
    </source>
</evidence>
<evidence type="ECO:0000313" key="2">
    <source>
        <dbReference type="EMBL" id="CDH44621.1"/>
    </source>
</evidence>
<dbReference type="InterPro" id="IPR039018">
    <property type="entry name" value="VapC20-like"/>
</dbReference>
<evidence type="ECO:0000259" key="1">
    <source>
        <dbReference type="Pfam" id="PF01850"/>
    </source>
</evidence>
<dbReference type="PANTHER" id="PTHR42188:SF1">
    <property type="entry name" value="23S RRNA-SPECIFIC ENDONUCLEASE VAPC20"/>
    <property type="match status" value="1"/>
</dbReference>
<dbReference type="GO" id="GO:0004521">
    <property type="term" value="F:RNA endonuclease activity"/>
    <property type="evidence" value="ECO:0007669"/>
    <property type="project" value="InterPro"/>
</dbReference>
<sequence length="132" mass="15080">MPEPLFVDTGYVIALINQNDQHHARALALSQRYEGHPLVTTDAVLLEIGNALSRIARQEASQILHYFLQADEVTLIHLTPQRFNSALRLYDQYQDKSWGLVDCFSFEVMREMGLSKALTFDHHFTQAGYQTA</sequence>
<feature type="domain" description="PIN" evidence="1">
    <location>
        <begin position="6"/>
        <end position="127"/>
    </location>
</feature>
<dbReference type="InterPro" id="IPR029060">
    <property type="entry name" value="PIN-like_dom_sf"/>
</dbReference>
<reference evidence="2 3" key="1">
    <citation type="journal article" date="2014" name="ISME J.">
        <title>Candidatus Competibacter-lineage genomes retrieved from metagenomes reveal functional metabolic diversity.</title>
        <authorList>
            <person name="McIlroy S.J."/>
            <person name="Albertsen M."/>
            <person name="Andresen E.K."/>
            <person name="Saunders A.M."/>
            <person name="Kristiansen R."/>
            <person name="Stokholm-Bjerregaard M."/>
            <person name="Nielsen K.L."/>
            <person name="Nielsen P.H."/>
        </authorList>
    </citation>
    <scope>NUCLEOTIDE SEQUENCE [LARGE SCALE GENOMIC DNA]</scope>
    <source>
        <strain evidence="2 3">Run_B_J11</strain>
    </source>
</reference>
<dbReference type="SUPFAM" id="SSF88723">
    <property type="entry name" value="PIN domain-like"/>
    <property type="match status" value="1"/>
</dbReference>
<comment type="caution">
    <text evidence="2">The sequence shown here is derived from an EMBL/GenBank/DDBJ whole genome shotgun (WGS) entry which is preliminary data.</text>
</comment>
<dbReference type="Gene3D" id="3.40.50.1010">
    <property type="entry name" value="5'-nuclease"/>
    <property type="match status" value="1"/>
</dbReference>
<proteinExistence type="predicted"/>
<dbReference type="PANTHER" id="PTHR42188">
    <property type="entry name" value="23S RRNA-SPECIFIC ENDONUCLEASE VAPC20"/>
    <property type="match status" value="1"/>
</dbReference>
<dbReference type="GO" id="GO:0016075">
    <property type="term" value="P:rRNA catabolic process"/>
    <property type="evidence" value="ECO:0007669"/>
    <property type="project" value="TreeGrafter"/>
</dbReference>
<dbReference type="OrthoDB" id="164456at2"/>
<organism evidence="2 3">
    <name type="scientific">Candidatus Contendobacter odensis Run_B_J11</name>
    <dbReference type="NCBI Taxonomy" id="1400861"/>
    <lineage>
        <taxon>Bacteria</taxon>
        <taxon>Pseudomonadati</taxon>
        <taxon>Pseudomonadota</taxon>
        <taxon>Gammaproteobacteria</taxon>
        <taxon>Candidatus Competibacteraceae</taxon>
        <taxon>Candidatus Contendibacter</taxon>
    </lineage>
</organism>
<name>A0A7U7GAD5_9GAMM</name>
<dbReference type="Proteomes" id="UP000019184">
    <property type="component" value="Unassembled WGS sequence"/>
</dbReference>
<keyword evidence="3" id="KW-1185">Reference proteome</keyword>
<gene>
    <name evidence="2" type="ORF">BN874_1770004</name>
</gene>
<dbReference type="AlphaFoldDB" id="A0A7U7GAD5"/>